<reference evidence="2" key="1">
    <citation type="journal article" date="2015" name="Proc. Natl. Acad. Sci. U.S.A.">
        <title>Genome sequencing of adzuki bean (Vigna angularis) provides insight into high starch and low fat accumulation and domestication.</title>
        <authorList>
            <person name="Yang K."/>
            <person name="Tian Z."/>
            <person name="Chen C."/>
            <person name="Luo L."/>
            <person name="Zhao B."/>
            <person name="Wang Z."/>
            <person name="Yu L."/>
            <person name="Li Y."/>
            <person name="Sun Y."/>
            <person name="Li W."/>
            <person name="Chen Y."/>
            <person name="Li Y."/>
            <person name="Zhang Y."/>
            <person name="Ai D."/>
            <person name="Zhao J."/>
            <person name="Shang C."/>
            <person name="Ma Y."/>
            <person name="Wu B."/>
            <person name="Wang M."/>
            <person name="Gao L."/>
            <person name="Sun D."/>
            <person name="Zhang P."/>
            <person name="Guo F."/>
            <person name="Wang W."/>
            <person name="Li Y."/>
            <person name="Wang J."/>
            <person name="Varshney R.K."/>
            <person name="Wang J."/>
            <person name="Ling H.Q."/>
            <person name="Wan P."/>
        </authorList>
    </citation>
    <scope>NUCLEOTIDE SEQUENCE</scope>
    <source>
        <strain evidence="2">cv. Jingnong 6</strain>
    </source>
</reference>
<proteinExistence type="predicted"/>
<sequence length="165" mass="19251">MVKVLTRPSMIDHGLSCMVNGKILIPFLTILMFKDCLNSNDFYYAGLFHLGLLPRPSHRSIKQQFLNPWPTWGAIPDEDKKPFWQHFQVLKGLGMVLLQRDGPQVWKWLQDQPCHREGLLEDHWKEPPCGPWRPHHGDEEDPRVPHWSSPIWSSHQLGHARVQDA</sequence>
<dbReference type="AlphaFoldDB" id="A0A0L9U570"/>
<dbReference type="EMBL" id="CM003373">
    <property type="protein sequence ID" value="KOM37935.1"/>
    <property type="molecule type" value="Genomic_DNA"/>
</dbReference>
<evidence type="ECO:0000313" key="2">
    <source>
        <dbReference type="Proteomes" id="UP000053144"/>
    </source>
</evidence>
<dbReference type="Gramene" id="KOM37935">
    <property type="protein sequence ID" value="KOM37935"/>
    <property type="gene ID" value="LR48_Vigan03g131700"/>
</dbReference>
<dbReference type="Proteomes" id="UP000053144">
    <property type="component" value="Chromosome 3"/>
</dbReference>
<organism evidence="1 2">
    <name type="scientific">Phaseolus angularis</name>
    <name type="common">Azuki bean</name>
    <name type="synonym">Vigna angularis</name>
    <dbReference type="NCBI Taxonomy" id="3914"/>
    <lineage>
        <taxon>Eukaryota</taxon>
        <taxon>Viridiplantae</taxon>
        <taxon>Streptophyta</taxon>
        <taxon>Embryophyta</taxon>
        <taxon>Tracheophyta</taxon>
        <taxon>Spermatophyta</taxon>
        <taxon>Magnoliopsida</taxon>
        <taxon>eudicotyledons</taxon>
        <taxon>Gunneridae</taxon>
        <taxon>Pentapetalae</taxon>
        <taxon>rosids</taxon>
        <taxon>fabids</taxon>
        <taxon>Fabales</taxon>
        <taxon>Fabaceae</taxon>
        <taxon>Papilionoideae</taxon>
        <taxon>50 kb inversion clade</taxon>
        <taxon>NPAAA clade</taxon>
        <taxon>indigoferoid/millettioid clade</taxon>
        <taxon>Phaseoleae</taxon>
        <taxon>Vigna</taxon>
    </lineage>
</organism>
<protein>
    <submittedName>
        <fullName evidence="1">Uncharacterized protein</fullName>
    </submittedName>
</protein>
<name>A0A0L9U570_PHAAN</name>
<gene>
    <name evidence="1" type="ORF">LR48_Vigan03g131700</name>
</gene>
<accession>A0A0L9U570</accession>
<evidence type="ECO:0000313" key="1">
    <source>
        <dbReference type="EMBL" id="KOM37935.1"/>
    </source>
</evidence>